<keyword evidence="1" id="KW-0472">Membrane</keyword>
<sequence>MQVEFDVQIDTGAIFDYMIKQAYSGTPGIAAAAAGAVLLLLFGRTGNAFCLAAGLIVLAGFPALLYRKAKRREKDPDFGGPVHYRLTEEGMEAVRAGKRDFRKWEEVERAVSTTKSVLVLLPGSDACIFPREQLKDSLIPAVEMISTHVPAKKVNIRM</sequence>
<dbReference type="EMBL" id="DXDD01000111">
    <property type="protein sequence ID" value="HIY60823.1"/>
    <property type="molecule type" value="Genomic_DNA"/>
</dbReference>
<name>A0A9D1YQ48_9FIRM</name>
<keyword evidence="1" id="KW-1133">Transmembrane helix</keyword>
<evidence type="ECO:0000256" key="1">
    <source>
        <dbReference type="SAM" id="Phobius"/>
    </source>
</evidence>
<reference evidence="2" key="2">
    <citation type="submission" date="2021-04" db="EMBL/GenBank/DDBJ databases">
        <authorList>
            <person name="Gilroy R."/>
        </authorList>
    </citation>
    <scope>NUCLEOTIDE SEQUENCE</scope>
    <source>
        <strain evidence="2">ChiSxjej3B15-24422</strain>
    </source>
</reference>
<evidence type="ECO:0000313" key="3">
    <source>
        <dbReference type="Proteomes" id="UP000824007"/>
    </source>
</evidence>
<dbReference type="AlphaFoldDB" id="A0A9D1YQ48"/>
<reference evidence="2" key="1">
    <citation type="journal article" date="2021" name="PeerJ">
        <title>Extensive microbial diversity within the chicken gut microbiome revealed by metagenomics and culture.</title>
        <authorList>
            <person name="Gilroy R."/>
            <person name="Ravi A."/>
            <person name="Getino M."/>
            <person name="Pursley I."/>
            <person name="Horton D.L."/>
            <person name="Alikhan N.F."/>
            <person name="Baker D."/>
            <person name="Gharbi K."/>
            <person name="Hall N."/>
            <person name="Watson M."/>
            <person name="Adriaenssens E.M."/>
            <person name="Foster-Nyarko E."/>
            <person name="Jarju S."/>
            <person name="Secka A."/>
            <person name="Antonio M."/>
            <person name="Oren A."/>
            <person name="Chaudhuri R.R."/>
            <person name="La Ragione R."/>
            <person name="Hildebrand F."/>
            <person name="Pallen M.J."/>
        </authorList>
    </citation>
    <scope>NUCLEOTIDE SEQUENCE</scope>
    <source>
        <strain evidence="2">ChiSxjej3B15-24422</strain>
    </source>
</reference>
<gene>
    <name evidence="2" type="ORF">H9831_09120</name>
</gene>
<organism evidence="2 3">
    <name type="scientific">Candidatus Eisenbergiella pullistercoris</name>
    <dbReference type="NCBI Taxonomy" id="2838555"/>
    <lineage>
        <taxon>Bacteria</taxon>
        <taxon>Bacillati</taxon>
        <taxon>Bacillota</taxon>
        <taxon>Clostridia</taxon>
        <taxon>Lachnospirales</taxon>
        <taxon>Lachnospiraceae</taxon>
        <taxon>Eisenbergiella</taxon>
    </lineage>
</organism>
<feature type="transmembrane region" description="Helical" evidence="1">
    <location>
        <begin position="22"/>
        <end position="42"/>
    </location>
</feature>
<accession>A0A9D1YQ48</accession>
<proteinExistence type="predicted"/>
<comment type="caution">
    <text evidence="2">The sequence shown here is derived from an EMBL/GenBank/DDBJ whole genome shotgun (WGS) entry which is preliminary data.</text>
</comment>
<protein>
    <submittedName>
        <fullName evidence="2">YcxB family protein</fullName>
    </submittedName>
</protein>
<keyword evidence="1" id="KW-0812">Transmembrane</keyword>
<evidence type="ECO:0000313" key="2">
    <source>
        <dbReference type="EMBL" id="HIY60823.1"/>
    </source>
</evidence>
<feature type="transmembrane region" description="Helical" evidence="1">
    <location>
        <begin position="48"/>
        <end position="66"/>
    </location>
</feature>
<dbReference type="Proteomes" id="UP000824007">
    <property type="component" value="Unassembled WGS sequence"/>
</dbReference>